<dbReference type="RefSeq" id="WP_354637864.1">
    <property type="nucleotide sequence ID" value="NZ_CP159872.1"/>
</dbReference>
<gene>
    <name evidence="1" type="ORF">ABWK59_03800</name>
</gene>
<evidence type="ECO:0000313" key="1">
    <source>
        <dbReference type="EMBL" id="XCM78121.1"/>
    </source>
</evidence>
<sequence>MNCYDCHLADRTTPAVAVCHHCGAGLCGAHARELADTVHHLSGTGPSTLPGKARRIACATCTPAEALD</sequence>
<dbReference type="EMBL" id="CP159872">
    <property type="protein sequence ID" value="XCM78121.1"/>
    <property type="molecule type" value="Genomic_DNA"/>
</dbReference>
<dbReference type="KEGG" id="kcm:ABWK59_03800"/>
<protein>
    <submittedName>
        <fullName evidence="1">DUF2180 family protein</fullName>
    </submittedName>
</protein>
<proteinExistence type="predicted"/>
<dbReference type="Pfam" id="PF09947">
    <property type="entry name" value="DUF2180"/>
    <property type="match status" value="1"/>
</dbReference>
<dbReference type="InterPro" id="IPR017211">
    <property type="entry name" value="UCP037465_Znf"/>
</dbReference>
<reference evidence="1" key="1">
    <citation type="submission" date="2024-06" db="EMBL/GenBank/DDBJ databases">
        <title>The genome sequences of Kitasatospora sp. strain HUAS MG31.</title>
        <authorList>
            <person name="Mo P."/>
        </authorList>
    </citation>
    <scope>NUCLEOTIDE SEQUENCE</scope>
    <source>
        <strain evidence="1">HUAS MG31</strain>
    </source>
</reference>
<dbReference type="AlphaFoldDB" id="A0AAU8JQJ0"/>
<name>A0AAU8JQJ0_9ACTN</name>
<organism evidence="1">
    <name type="scientific">Kitasatospora camelliae</name>
    <dbReference type="NCBI Taxonomy" id="3156397"/>
    <lineage>
        <taxon>Bacteria</taxon>
        <taxon>Bacillati</taxon>
        <taxon>Actinomycetota</taxon>
        <taxon>Actinomycetes</taxon>
        <taxon>Kitasatosporales</taxon>
        <taxon>Streptomycetaceae</taxon>
        <taxon>Kitasatospora</taxon>
    </lineage>
</organism>
<accession>A0AAU8JQJ0</accession>